<reference evidence="1 2" key="1">
    <citation type="submission" date="2017-06" db="EMBL/GenBank/DDBJ databases">
        <title>Genome sequencing of cyanobaciteial culture collection at National Institute for Environmental Studies (NIES).</title>
        <authorList>
            <person name="Hirose Y."/>
            <person name="Shimura Y."/>
            <person name="Fujisawa T."/>
            <person name="Nakamura Y."/>
            <person name="Kawachi M."/>
        </authorList>
    </citation>
    <scope>NUCLEOTIDE SEQUENCE [LARGE SCALE GENOMIC DNA]</scope>
    <source>
        <strain evidence="1 2">NIES-21</strain>
    </source>
</reference>
<dbReference type="Proteomes" id="UP000218287">
    <property type="component" value="Chromosome"/>
</dbReference>
<proteinExistence type="predicted"/>
<evidence type="ECO:0000313" key="1">
    <source>
        <dbReference type="EMBL" id="BAY15725.1"/>
    </source>
</evidence>
<keyword evidence="2" id="KW-1185">Reference proteome</keyword>
<protein>
    <submittedName>
        <fullName evidence="1">Uncharacterized protein</fullName>
    </submittedName>
</protein>
<accession>A0A1Z4GDY1</accession>
<organism evidence="1 2">
    <name type="scientific">Anabaenopsis circularis NIES-21</name>
    <dbReference type="NCBI Taxonomy" id="1085406"/>
    <lineage>
        <taxon>Bacteria</taxon>
        <taxon>Bacillati</taxon>
        <taxon>Cyanobacteriota</taxon>
        <taxon>Cyanophyceae</taxon>
        <taxon>Nostocales</taxon>
        <taxon>Nodulariaceae</taxon>
        <taxon>Anabaenopsis</taxon>
    </lineage>
</organism>
<dbReference type="AlphaFoldDB" id="A0A1Z4GDY1"/>
<name>A0A1Z4GDY1_9CYAN</name>
<evidence type="ECO:0000313" key="2">
    <source>
        <dbReference type="Proteomes" id="UP000218287"/>
    </source>
</evidence>
<gene>
    <name evidence="1" type="ORF">NIES21_15440</name>
</gene>
<sequence>MDSDTNKRIQSLERTVDILARHLLLTNQILERLLDRLPDGDLSTVRNAIEENIELLSQVKRLSKN</sequence>
<dbReference type="EMBL" id="AP018174">
    <property type="protein sequence ID" value="BAY15725.1"/>
    <property type="molecule type" value="Genomic_DNA"/>
</dbReference>